<reference evidence="1 2" key="1">
    <citation type="submission" date="2023-07" db="EMBL/GenBank/DDBJ databases">
        <title>Genomic Encyclopedia of Type Strains, Phase IV (KMG-IV): sequencing the most valuable type-strain genomes for metagenomic binning, comparative biology and taxonomic classification.</title>
        <authorList>
            <person name="Goeker M."/>
        </authorList>
    </citation>
    <scope>NUCLEOTIDE SEQUENCE [LARGE SCALE GENOMIC DNA]</scope>
    <source>
        <strain evidence="1 2">DSM 4006</strain>
    </source>
</reference>
<gene>
    <name evidence="1" type="ORF">J2S03_000193</name>
</gene>
<keyword evidence="2" id="KW-1185">Reference proteome</keyword>
<proteinExistence type="predicted"/>
<dbReference type="Proteomes" id="UP001232973">
    <property type="component" value="Unassembled WGS sequence"/>
</dbReference>
<name>A0ABT9XE86_9BACL</name>
<organism evidence="1 2">
    <name type="scientific">Alicyclobacillus cycloheptanicus</name>
    <dbReference type="NCBI Taxonomy" id="1457"/>
    <lineage>
        <taxon>Bacteria</taxon>
        <taxon>Bacillati</taxon>
        <taxon>Bacillota</taxon>
        <taxon>Bacilli</taxon>
        <taxon>Bacillales</taxon>
        <taxon>Alicyclobacillaceae</taxon>
        <taxon>Alicyclobacillus</taxon>
    </lineage>
</organism>
<accession>A0ABT9XE86</accession>
<sequence length="53" mass="6038">MASQKTFACMMTKKHRILVDLTPRYWALGVGVGRIRSHFQLGPLAFCVCKVRD</sequence>
<comment type="caution">
    <text evidence="1">The sequence shown here is derived from an EMBL/GenBank/DDBJ whole genome shotgun (WGS) entry which is preliminary data.</text>
</comment>
<protein>
    <submittedName>
        <fullName evidence="1">Uncharacterized protein</fullName>
    </submittedName>
</protein>
<dbReference type="EMBL" id="JAUSTP010000001">
    <property type="protein sequence ID" value="MDQ0188389.1"/>
    <property type="molecule type" value="Genomic_DNA"/>
</dbReference>
<evidence type="ECO:0000313" key="2">
    <source>
        <dbReference type="Proteomes" id="UP001232973"/>
    </source>
</evidence>
<evidence type="ECO:0000313" key="1">
    <source>
        <dbReference type="EMBL" id="MDQ0188389.1"/>
    </source>
</evidence>
<dbReference type="RefSeq" id="WP_274455794.1">
    <property type="nucleotide sequence ID" value="NZ_CP067097.1"/>
</dbReference>